<evidence type="ECO:0000256" key="6">
    <source>
        <dbReference type="ARBA" id="ARBA00022842"/>
    </source>
</evidence>
<dbReference type="InterPro" id="IPR029061">
    <property type="entry name" value="THDP-binding"/>
</dbReference>
<dbReference type="GO" id="GO:0030976">
    <property type="term" value="F:thiamine pyrophosphate binding"/>
    <property type="evidence" value="ECO:0007669"/>
    <property type="project" value="InterPro"/>
</dbReference>
<keyword evidence="6" id="KW-0460">Magnesium</keyword>
<name>A0A136IZL0_9PEZI</name>
<dbReference type="InterPro" id="IPR047214">
    <property type="entry name" value="TPP_PDC_IPDC"/>
</dbReference>
<evidence type="ECO:0000313" key="12">
    <source>
        <dbReference type="Proteomes" id="UP000070501"/>
    </source>
</evidence>
<evidence type="ECO:0000259" key="10">
    <source>
        <dbReference type="Pfam" id="PF02775"/>
    </source>
</evidence>
<keyword evidence="12" id="KW-1185">Reference proteome</keyword>
<comment type="cofactor">
    <cofactor evidence="1">
        <name>thiamine diphosphate</name>
        <dbReference type="ChEBI" id="CHEBI:58937"/>
    </cofactor>
</comment>
<dbReference type="Proteomes" id="UP000070501">
    <property type="component" value="Unassembled WGS sequence"/>
</dbReference>
<dbReference type="Pfam" id="PF00205">
    <property type="entry name" value="TPP_enzyme_M"/>
    <property type="match status" value="1"/>
</dbReference>
<reference evidence="12" key="1">
    <citation type="submission" date="2016-02" db="EMBL/GenBank/DDBJ databases">
        <title>Draft genome sequence of Microdochium bolleyi, a fungal endophyte of beachgrass.</title>
        <authorList>
            <consortium name="DOE Joint Genome Institute"/>
            <person name="David A.S."/>
            <person name="May G."/>
            <person name="Haridas S."/>
            <person name="Lim J."/>
            <person name="Wang M."/>
            <person name="Labutti K."/>
            <person name="Lipzen A."/>
            <person name="Barry K."/>
            <person name="Grigoriev I.V."/>
        </authorList>
    </citation>
    <scope>NUCLEOTIDE SEQUENCE [LARGE SCALE GENOMIC DNA]</scope>
    <source>
        <strain evidence="12">J235TASD1</strain>
    </source>
</reference>
<evidence type="ECO:0000259" key="9">
    <source>
        <dbReference type="Pfam" id="PF00205"/>
    </source>
</evidence>
<evidence type="ECO:0000256" key="3">
    <source>
        <dbReference type="ARBA" id="ARBA00014422"/>
    </source>
</evidence>
<dbReference type="EMBL" id="KQ964252">
    <property type="protein sequence ID" value="KXJ90362.1"/>
    <property type="molecule type" value="Genomic_DNA"/>
</dbReference>
<dbReference type="Gene3D" id="3.40.50.970">
    <property type="match status" value="1"/>
</dbReference>
<proteinExistence type="inferred from homology"/>
<dbReference type="InterPro" id="IPR012000">
    <property type="entry name" value="Thiamin_PyroP_enz_cen_dom"/>
</dbReference>
<dbReference type="InParanoid" id="A0A136IZL0"/>
<evidence type="ECO:0000256" key="7">
    <source>
        <dbReference type="ARBA" id="ARBA00023052"/>
    </source>
</evidence>
<dbReference type="Pfam" id="PF02775">
    <property type="entry name" value="TPP_enzyme_C"/>
    <property type="match status" value="1"/>
</dbReference>
<gene>
    <name evidence="11" type="ORF">Micbo1qcDRAFT_163979</name>
</gene>
<comment type="similarity">
    <text evidence="2">Belongs to the TPP enzyme family.</text>
</comment>
<dbReference type="InterPro" id="IPR029035">
    <property type="entry name" value="DHS-like_NAD/FAD-binding_dom"/>
</dbReference>
<dbReference type="Gene3D" id="3.40.50.1220">
    <property type="entry name" value="TPP-binding domain"/>
    <property type="match status" value="1"/>
</dbReference>
<keyword evidence="4" id="KW-0479">Metal-binding</keyword>
<keyword evidence="8" id="KW-0456">Lyase</keyword>
<dbReference type="GO" id="GO:0005634">
    <property type="term" value="C:nucleus"/>
    <property type="evidence" value="ECO:0007669"/>
    <property type="project" value="TreeGrafter"/>
</dbReference>
<evidence type="ECO:0000256" key="2">
    <source>
        <dbReference type="ARBA" id="ARBA00007812"/>
    </source>
</evidence>
<keyword evidence="5" id="KW-0210">Decarboxylase</keyword>
<dbReference type="OrthoDB" id="3970464at2759"/>
<dbReference type="PANTHER" id="PTHR43452:SF11">
    <property type="entry name" value="PYRUVATE DECARBOXYLASE"/>
    <property type="match status" value="1"/>
</dbReference>
<dbReference type="AlphaFoldDB" id="A0A136IZL0"/>
<dbReference type="InterPro" id="IPR011766">
    <property type="entry name" value="TPP_enzyme_TPP-bd"/>
</dbReference>
<dbReference type="GO" id="GO:0005829">
    <property type="term" value="C:cytosol"/>
    <property type="evidence" value="ECO:0007669"/>
    <property type="project" value="TreeGrafter"/>
</dbReference>
<dbReference type="CDD" id="cd02005">
    <property type="entry name" value="TPP_PDC_IPDC"/>
    <property type="match status" value="1"/>
</dbReference>
<protein>
    <recommendedName>
        <fullName evidence="3">Pyruvate decarboxylase</fullName>
    </recommendedName>
</protein>
<evidence type="ECO:0000256" key="8">
    <source>
        <dbReference type="ARBA" id="ARBA00023239"/>
    </source>
</evidence>
<dbReference type="PANTHER" id="PTHR43452">
    <property type="entry name" value="PYRUVATE DECARBOXYLASE"/>
    <property type="match status" value="1"/>
</dbReference>
<dbReference type="GO" id="GO:0004737">
    <property type="term" value="F:pyruvate decarboxylase activity"/>
    <property type="evidence" value="ECO:0007669"/>
    <property type="project" value="TreeGrafter"/>
</dbReference>
<dbReference type="FunFam" id="3.40.50.970:FF:000024">
    <property type="entry name" value="Pyruvate decarboxylase isozyme"/>
    <property type="match status" value="1"/>
</dbReference>
<evidence type="ECO:0000256" key="1">
    <source>
        <dbReference type="ARBA" id="ARBA00001964"/>
    </source>
</evidence>
<evidence type="ECO:0000256" key="5">
    <source>
        <dbReference type="ARBA" id="ARBA00022793"/>
    </source>
</evidence>
<dbReference type="InterPro" id="IPR012110">
    <property type="entry name" value="PDC/IPDC-like"/>
</dbReference>
<feature type="domain" description="Thiamine pyrophosphate enzyme central" evidence="9">
    <location>
        <begin position="32"/>
        <end position="167"/>
    </location>
</feature>
<evidence type="ECO:0000313" key="11">
    <source>
        <dbReference type="EMBL" id="KXJ90362.1"/>
    </source>
</evidence>
<dbReference type="GO" id="GO:0000949">
    <property type="term" value="P:aromatic amino acid family catabolic process to alcohol via Ehrlich pathway"/>
    <property type="evidence" value="ECO:0007669"/>
    <property type="project" value="TreeGrafter"/>
</dbReference>
<evidence type="ECO:0000256" key="4">
    <source>
        <dbReference type="ARBA" id="ARBA00022723"/>
    </source>
</evidence>
<dbReference type="STRING" id="196109.A0A136IZL0"/>
<feature type="domain" description="Thiamine pyrophosphate enzyme TPP-binding" evidence="10">
    <location>
        <begin position="231"/>
        <end position="334"/>
    </location>
</feature>
<organism evidence="11 12">
    <name type="scientific">Microdochium bolleyi</name>
    <dbReference type="NCBI Taxonomy" id="196109"/>
    <lineage>
        <taxon>Eukaryota</taxon>
        <taxon>Fungi</taxon>
        <taxon>Dikarya</taxon>
        <taxon>Ascomycota</taxon>
        <taxon>Pezizomycotina</taxon>
        <taxon>Sordariomycetes</taxon>
        <taxon>Xylariomycetidae</taxon>
        <taxon>Xylariales</taxon>
        <taxon>Microdochiaceae</taxon>
        <taxon>Microdochium</taxon>
    </lineage>
</organism>
<dbReference type="SUPFAM" id="SSF52518">
    <property type="entry name" value="Thiamin diphosphate-binding fold (THDP-binding)"/>
    <property type="match status" value="1"/>
</dbReference>
<accession>A0A136IZL0</accession>
<dbReference type="SUPFAM" id="SSF52467">
    <property type="entry name" value="DHS-like NAD/FAD-binding domain"/>
    <property type="match status" value="1"/>
</dbReference>
<keyword evidence="7" id="KW-0786">Thiamine pyrophosphate</keyword>
<dbReference type="GO" id="GO:0000287">
    <property type="term" value="F:magnesium ion binding"/>
    <property type="evidence" value="ECO:0007669"/>
    <property type="project" value="InterPro"/>
</dbReference>
<sequence>MIDMKVSTANLKAVPVLRVPESAEEDNEEQLVDSVAERIHAAKKPVLLVDGEIRGLGVVPHIARLVETTKWPTWIAGFARGMIDETIDNVYGLYASKYGTDEEKAYFEGADLVLHFGPHLTNTNTFIFTTIPKAEATISFPRNGVNIGGKLHRDIPTRRFLDKLLAKLDFSRTVKIQSPPPKIKPATSALSKDLPDSGAIVQQDFFPLVSTMFKQGDMILTETGTAAYGGRLLSLPADCRFFTCVTWLSIGYMLPATLGAAVAYREVLQKSSKQNGETSATTAKTPAHSGRATLFIGDGSFQMTAQEVSTMVREKVPVTIILLNNNGYTIERAIHGRTQAYNDIAKWNHEYVLGLFGQTEEQRRRNYTRVDNWGQLKAAMDKVKVAEGGEDNGEVRLVEVFMDQEDCIGALRDLMDRQINQGPGAKGGATTS</sequence>